<sequence>MTRPGRPAQALTLRVRHTAHLPGAGRAALRELLDTVYGGDFSGEDWDHALGGLHTLAFLEGRLVGHAALVGRALLVGSEPRRAGYLEAMGVHPAVQRRGIGRAILRRVNRQVARGYDFGALSASDEGLGLYRAEGWEVWRGPLAVLTPGGLVPTPEEAGGVLVYAPAGELDLSQSLTCDFRSGDVW</sequence>
<gene>
    <name evidence="2" type="ORF">DVJ83_16985</name>
</gene>
<evidence type="ECO:0000313" key="2">
    <source>
        <dbReference type="EMBL" id="AXH01163.1"/>
    </source>
</evidence>
<dbReference type="CDD" id="cd04301">
    <property type="entry name" value="NAT_SF"/>
    <property type="match status" value="1"/>
</dbReference>
<name>A0A345IN90_9DEIO</name>
<feature type="domain" description="N-acetyltransferase" evidence="1">
    <location>
        <begin position="1"/>
        <end position="148"/>
    </location>
</feature>
<accession>A0A345IN90</accession>
<dbReference type="SUPFAM" id="SSF55729">
    <property type="entry name" value="Acyl-CoA N-acyltransferases (Nat)"/>
    <property type="match status" value="1"/>
</dbReference>
<dbReference type="AlphaFoldDB" id="A0A345IN90"/>
<dbReference type="GO" id="GO:0016747">
    <property type="term" value="F:acyltransferase activity, transferring groups other than amino-acyl groups"/>
    <property type="evidence" value="ECO:0007669"/>
    <property type="project" value="InterPro"/>
</dbReference>
<dbReference type="Gene3D" id="3.40.630.30">
    <property type="match status" value="1"/>
</dbReference>
<dbReference type="InterPro" id="IPR016181">
    <property type="entry name" value="Acyl_CoA_acyltransferase"/>
</dbReference>
<dbReference type="InterPro" id="IPR000182">
    <property type="entry name" value="GNAT_dom"/>
</dbReference>
<dbReference type="EMBL" id="CP031163">
    <property type="protein sequence ID" value="AXH01163.1"/>
    <property type="molecule type" value="Genomic_DNA"/>
</dbReference>
<keyword evidence="2" id="KW-0614">Plasmid</keyword>
<keyword evidence="2" id="KW-0808">Transferase</keyword>
<dbReference type="PROSITE" id="PS51186">
    <property type="entry name" value="GNAT"/>
    <property type="match status" value="1"/>
</dbReference>
<protein>
    <submittedName>
        <fullName evidence="2">GNAT family N-acetyltransferase</fullName>
    </submittedName>
</protein>
<dbReference type="KEGG" id="dwu:DVJ83_16985"/>
<dbReference type="Pfam" id="PF13527">
    <property type="entry name" value="Acetyltransf_9"/>
    <property type="match status" value="1"/>
</dbReference>
<organism evidence="2 3">
    <name type="scientific">Deinococcus wulumuqiensis</name>
    <dbReference type="NCBI Taxonomy" id="980427"/>
    <lineage>
        <taxon>Bacteria</taxon>
        <taxon>Thermotogati</taxon>
        <taxon>Deinococcota</taxon>
        <taxon>Deinococci</taxon>
        <taxon>Deinococcales</taxon>
        <taxon>Deinococcaceae</taxon>
        <taxon>Deinococcus</taxon>
    </lineage>
</organism>
<geneLocation type="plasmid" evidence="3">
    <name>pdrdi</name>
</geneLocation>
<dbReference type="Proteomes" id="UP000253744">
    <property type="component" value="Plasmid pDrdI"/>
</dbReference>
<proteinExistence type="predicted"/>
<evidence type="ECO:0000313" key="3">
    <source>
        <dbReference type="Proteomes" id="UP000253744"/>
    </source>
</evidence>
<evidence type="ECO:0000259" key="1">
    <source>
        <dbReference type="PROSITE" id="PS51186"/>
    </source>
</evidence>
<reference evidence="2 3" key="1">
    <citation type="submission" date="2018-07" db="EMBL/GenBank/DDBJ databases">
        <title>Complete Genome and Methylome Analysis of Deinococcus wulumuqiensis NEB 479.</title>
        <authorList>
            <person name="Fomenkov A."/>
            <person name="Luyten Y."/>
            <person name="Vincze T."/>
            <person name="Anton B.P."/>
            <person name="Clark T."/>
            <person name="Roberts R.J."/>
            <person name="Morgan R.D."/>
        </authorList>
    </citation>
    <scope>NUCLEOTIDE SEQUENCE [LARGE SCALE GENOMIC DNA]</scope>
    <source>
        <strain evidence="2 3">NEB 479</strain>
        <plasmid evidence="3">Plasmid pdrdi</plasmid>
    </source>
</reference>